<dbReference type="GO" id="GO:0008970">
    <property type="term" value="F:phospholipase A1 activity"/>
    <property type="evidence" value="ECO:0007669"/>
    <property type="project" value="TreeGrafter"/>
</dbReference>
<evidence type="ECO:0000259" key="5">
    <source>
        <dbReference type="PROSITE" id="PS51934"/>
    </source>
</evidence>
<dbReference type="Pfam" id="PF04970">
    <property type="entry name" value="LRAT"/>
    <property type="match status" value="1"/>
</dbReference>
<keyword evidence="7" id="KW-1185">Reference proteome</keyword>
<keyword evidence="3" id="KW-0378">Hydrolase</keyword>
<gene>
    <name evidence="6" type="ORF">KP79_PYT03956</name>
</gene>
<dbReference type="PANTHER" id="PTHR13943:SF77">
    <property type="entry name" value="LRAT DOMAIN-CONTAINING PROTEIN"/>
    <property type="match status" value="1"/>
</dbReference>
<dbReference type="STRING" id="6573.A0A210PSU5"/>
<evidence type="ECO:0000256" key="1">
    <source>
        <dbReference type="ARBA" id="ARBA00007824"/>
    </source>
</evidence>
<dbReference type="AlphaFoldDB" id="A0A210PSU5"/>
<dbReference type="GO" id="GO:0005737">
    <property type="term" value="C:cytoplasm"/>
    <property type="evidence" value="ECO:0007669"/>
    <property type="project" value="TreeGrafter"/>
</dbReference>
<dbReference type="GO" id="GO:0070292">
    <property type="term" value="P:N-acylphosphatidylethanolamine metabolic process"/>
    <property type="evidence" value="ECO:0007669"/>
    <property type="project" value="TreeGrafter"/>
</dbReference>
<dbReference type="OrthoDB" id="421951at2759"/>
<keyword evidence="2" id="KW-0808">Transferase</keyword>
<dbReference type="GO" id="GO:0004623">
    <property type="term" value="F:phospholipase A2 activity"/>
    <property type="evidence" value="ECO:0007669"/>
    <property type="project" value="TreeGrafter"/>
</dbReference>
<dbReference type="Proteomes" id="UP000242188">
    <property type="component" value="Unassembled WGS sequence"/>
</dbReference>
<keyword evidence="4" id="KW-0443">Lipid metabolism</keyword>
<dbReference type="GO" id="GO:0016410">
    <property type="term" value="F:N-acyltransferase activity"/>
    <property type="evidence" value="ECO:0007669"/>
    <property type="project" value="TreeGrafter"/>
</dbReference>
<organism evidence="6 7">
    <name type="scientific">Mizuhopecten yessoensis</name>
    <name type="common">Japanese scallop</name>
    <name type="synonym">Patinopecten yessoensis</name>
    <dbReference type="NCBI Taxonomy" id="6573"/>
    <lineage>
        <taxon>Eukaryota</taxon>
        <taxon>Metazoa</taxon>
        <taxon>Spiralia</taxon>
        <taxon>Lophotrochozoa</taxon>
        <taxon>Mollusca</taxon>
        <taxon>Bivalvia</taxon>
        <taxon>Autobranchia</taxon>
        <taxon>Pteriomorphia</taxon>
        <taxon>Pectinida</taxon>
        <taxon>Pectinoidea</taxon>
        <taxon>Pectinidae</taxon>
        <taxon>Mizuhopecten</taxon>
    </lineage>
</organism>
<evidence type="ECO:0000256" key="3">
    <source>
        <dbReference type="ARBA" id="ARBA00022801"/>
    </source>
</evidence>
<dbReference type="EMBL" id="NEDP02005521">
    <property type="protein sequence ID" value="OWF39570.1"/>
    <property type="molecule type" value="Genomic_DNA"/>
</dbReference>
<evidence type="ECO:0000313" key="6">
    <source>
        <dbReference type="EMBL" id="OWF39570.1"/>
    </source>
</evidence>
<reference evidence="6 7" key="1">
    <citation type="journal article" date="2017" name="Nat. Ecol. Evol.">
        <title>Scallop genome provides insights into evolution of bilaterian karyotype and development.</title>
        <authorList>
            <person name="Wang S."/>
            <person name="Zhang J."/>
            <person name="Jiao W."/>
            <person name="Li J."/>
            <person name="Xun X."/>
            <person name="Sun Y."/>
            <person name="Guo X."/>
            <person name="Huan P."/>
            <person name="Dong B."/>
            <person name="Zhang L."/>
            <person name="Hu X."/>
            <person name="Sun X."/>
            <person name="Wang J."/>
            <person name="Zhao C."/>
            <person name="Wang Y."/>
            <person name="Wang D."/>
            <person name="Huang X."/>
            <person name="Wang R."/>
            <person name="Lv J."/>
            <person name="Li Y."/>
            <person name="Zhang Z."/>
            <person name="Liu B."/>
            <person name="Lu W."/>
            <person name="Hui Y."/>
            <person name="Liang J."/>
            <person name="Zhou Z."/>
            <person name="Hou R."/>
            <person name="Li X."/>
            <person name="Liu Y."/>
            <person name="Li H."/>
            <person name="Ning X."/>
            <person name="Lin Y."/>
            <person name="Zhao L."/>
            <person name="Xing Q."/>
            <person name="Dou J."/>
            <person name="Li Y."/>
            <person name="Mao J."/>
            <person name="Guo H."/>
            <person name="Dou H."/>
            <person name="Li T."/>
            <person name="Mu C."/>
            <person name="Jiang W."/>
            <person name="Fu Q."/>
            <person name="Fu X."/>
            <person name="Miao Y."/>
            <person name="Liu J."/>
            <person name="Yu Q."/>
            <person name="Li R."/>
            <person name="Liao H."/>
            <person name="Li X."/>
            <person name="Kong Y."/>
            <person name="Jiang Z."/>
            <person name="Chourrout D."/>
            <person name="Li R."/>
            <person name="Bao Z."/>
        </authorList>
    </citation>
    <scope>NUCLEOTIDE SEQUENCE [LARGE SCALE GENOMIC DNA]</scope>
    <source>
        <strain evidence="6 7">PY_sf001</strain>
    </source>
</reference>
<sequence length="188" mass="20917">MMTDRDWWGLVEVMASCYVDPHNSTILKTLKIGDLVEFPRMLYSHWGVYIGNQQIVHLTGIDNAGSKDAFTSGSLFSVCGENFAKACVKIDDFFKVAQGCKAKRNNDKDAKCKPLNPQEIVRRAKAMVGVIGYNLIWNNCEHLAAYLRYDVKWSEQVDKAAEAAVWTGALAAVSLLAYNLFGGSNDKK</sequence>
<protein>
    <submittedName>
        <fullName evidence="6">HRAS-like suppressor 3</fullName>
    </submittedName>
</protein>
<dbReference type="InterPro" id="IPR007053">
    <property type="entry name" value="LRAT_dom"/>
</dbReference>
<evidence type="ECO:0000313" key="7">
    <source>
        <dbReference type="Proteomes" id="UP000242188"/>
    </source>
</evidence>
<dbReference type="Gene3D" id="3.90.1720.10">
    <property type="entry name" value="endopeptidase domain like (from Nostoc punctiforme)"/>
    <property type="match status" value="1"/>
</dbReference>
<proteinExistence type="inferred from homology"/>
<dbReference type="InterPro" id="IPR051496">
    <property type="entry name" value="H-rev107_PLA/AT"/>
</dbReference>
<dbReference type="PROSITE" id="PS51934">
    <property type="entry name" value="LRAT"/>
    <property type="match status" value="1"/>
</dbReference>
<dbReference type="PANTHER" id="PTHR13943">
    <property type="entry name" value="HRAS-LIKE SUPPRESSOR - RELATED"/>
    <property type="match status" value="1"/>
</dbReference>
<accession>A0A210PSU5</accession>
<comment type="caution">
    <text evidence="6">The sequence shown here is derived from an EMBL/GenBank/DDBJ whole genome shotgun (WGS) entry which is preliminary data.</text>
</comment>
<evidence type="ECO:0000256" key="2">
    <source>
        <dbReference type="ARBA" id="ARBA00022679"/>
    </source>
</evidence>
<comment type="similarity">
    <text evidence="1">Belongs to the H-rev107 family.</text>
</comment>
<name>A0A210PSU5_MIZYE</name>
<evidence type="ECO:0000256" key="4">
    <source>
        <dbReference type="ARBA" id="ARBA00023098"/>
    </source>
</evidence>
<feature type="domain" description="LRAT" evidence="5">
    <location>
        <begin position="35"/>
        <end position="156"/>
    </location>
</feature>